<name>A0A2G9TR95_TELCI</name>
<evidence type="ECO:0000313" key="2">
    <source>
        <dbReference type="Proteomes" id="UP000230423"/>
    </source>
</evidence>
<evidence type="ECO:0000313" key="1">
    <source>
        <dbReference type="EMBL" id="PIO59992.1"/>
    </source>
</evidence>
<dbReference type="Proteomes" id="UP000230423">
    <property type="component" value="Unassembled WGS sequence"/>
</dbReference>
<dbReference type="AlphaFoldDB" id="A0A2G9TR95"/>
<accession>A0A2G9TR95</accession>
<organism evidence="1 2">
    <name type="scientific">Teladorsagia circumcincta</name>
    <name type="common">Brown stomach worm</name>
    <name type="synonym">Ostertagia circumcincta</name>
    <dbReference type="NCBI Taxonomy" id="45464"/>
    <lineage>
        <taxon>Eukaryota</taxon>
        <taxon>Metazoa</taxon>
        <taxon>Ecdysozoa</taxon>
        <taxon>Nematoda</taxon>
        <taxon>Chromadorea</taxon>
        <taxon>Rhabditida</taxon>
        <taxon>Rhabditina</taxon>
        <taxon>Rhabditomorpha</taxon>
        <taxon>Strongyloidea</taxon>
        <taxon>Trichostrongylidae</taxon>
        <taxon>Teladorsagia</taxon>
    </lineage>
</organism>
<protein>
    <submittedName>
        <fullName evidence="1">Uncharacterized protein</fullName>
    </submittedName>
</protein>
<gene>
    <name evidence="1" type="ORF">TELCIR_18528</name>
</gene>
<reference evidence="1 2" key="1">
    <citation type="submission" date="2015-09" db="EMBL/GenBank/DDBJ databases">
        <title>Draft genome of the parasitic nematode Teladorsagia circumcincta isolate WARC Sus (inbred).</title>
        <authorList>
            <person name="Mitreva M."/>
        </authorList>
    </citation>
    <scope>NUCLEOTIDE SEQUENCE [LARGE SCALE GENOMIC DNA]</scope>
    <source>
        <strain evidence="1 2">S</strain>
    </source>
</reference>
<proteinExistence type="predicted"/>
<feature type="non-terminal residue" evidence="1">
    <location>
        <position position="98"/>
    </location>
</feature>
<dbReference type="EMBL" id="KZ356389">
    <property type="protein sequence ID" value="PIO59992.1"/>
    <property type="molecule type" value="Genomic_DNA"/>
</dbReference>
<keyword evidence="2" id="KW-1185">Reference proteome</keyword>
<sequence length="98" mass="11194">MVHDSKALEERAQFMGIAHCFIDIRPNGRGGRRMMIMSLFQGRPSRDISLVSSHLQMPIGCITYCCSVVQNLHMPLVFGKEVKHVPEQRTYSMLGREM</sequence>